<dbReference type="PANTHER" id="PTHR35174:SF1">
    <property type="entry name" value="BLL0086 PROTEIN"/>
    <property type="match status" value="1"/>
</dbReference>
<dbReference type="InterPro" id="IPR005545">
    <property type="entry name" value="YCII"/>
</dbReference>
<comment type="caution">
    <text evidence="3">The sequence shown here is derived from an EMBL/GenBank/DDBJ whole genome shotgun (WGS) entry which is preliminary data.</text>
</comment>
<dbReference type="Gene3D" id="3.30.70.1060">
    <property type="entry name" value="Dimeric alpha+beta barrel"/>
    <property type="match status" value="1"/>
</dbReference>
<evidence type="ECO:0000259" key="2">
    <source>
        <dbReference type="Pfam" id="PF03795"/>
    </source>
</evidence>
<dbReference type="SUPFAM" id="SSF54909">
    <property type="entry name" value="Dimeric alpha+beta barrel"/>
    <property type="match status" value="1"/>
</dbReference>
<accession>A0A6I3L5K9</accession>
<dbReference type="InterPro" id="IPR011008">
    <property type="entry name" value="Dimeric_a/b-barrel"/>
</dbReference>
<name>A0A6I3L5K9_9NOCA</name>
<feature type="domain" description="YCII-related" evidence="2">
    <location>
        <begin position="1"/>
        <end position="96"/>
    </location>
</feature>
<keyword evidence="4" id="KW-1185">Reference proteome</keyword>
<evidence type="ECO:0000313" key="3">
    <source>
        <dbReference type="EMBL" id="MTE16638.1"/>
    </source>
</evidence>
<comment type="similarity">
    <text evidence="1">Belongs to the YciI family.</text>
</comment>
<dbReference type="RefSeq" id="WP_154791035.1">
    <property type="nucleotide sequence ID" value="NZ_WMBB01000015.1"/>
</dbReference>
<reference evidence="3 4" key="1">
    <citation type="submission" date="2019-11" db="EMBL/GenBank/DDBJ databases">
        <title>Nocardia sp. nov. CT2-14 isolated from soil.</title>
        <authorList>
            <person name="Kanchanasin P."/>
            <person name="Tanasupawat S."/>
            <person name="Yuki M."/>
            <person name="Kudo T."/>
        </authorList>
    </citation>
    <scope>NUCLEOTIDE SEQUENCE [LARGE SCALE GENOMIC DNA]</scope>
    <source>
        <strain evidence="3 4">CT2-14</strain>
    </source>
</reference>
<gene>
    <name evidence="3" type="ORF">GLP40_28230</name>
</gene>
<organism evidence="3 4">
    <name type="scientific">Nocardia aurantiaca</name>
    <dbReference type="NCBI Taxonomy" id="2675850"/>
    <lineage>
        <taxon>Bacteria</taxon>
        <taxon>Bacillati</taxon>
        <taxon>Actinomycetota</taxon>
        <taxon>Actinomycetes</taxon>
        <taxon>Mycobacteriales</taxon>
        <taxon>Nocardiaceae</taxon>
        <taxon>Nocardia</taxon>
    </lineage>
</organism>
<dbReference type="AlphaFoldDB" id="A0A6I3L5K9"/>
<protein>
    <submittedName>
        <fullName evidence="3">Transcriptional regulator</fullName>
    </submittedName>
</protein>
<dbReference type="Pfam" id="PF03795">
    <property type="entry name" value="YCII"/>
    <property type="match status" value="1"/>
</dbReference>
<sequence>MRHLVLIRLDPNQVPEGGPDEDLIAKVNDIIEEMTKAGVLLDTAGLRPIEEGTRIRQSGGTQTVVDGPFTESKEIIGGYLLLQTRSPEEAAEWASRFLRVHGPEWEIEVEVRQLEGQN</sequence>
<dbReference type="EMBL" id="WMBB01000015">
    <property type="protein sequence ID" value="MTE16638.1"/>
    <property type="molecule type" value="Genomic_DNA"/>
</dbReference>
<evidence type="ECO:0000256" key="1">
    <source>
        <dbReference type="ARBA" id="ARBA00007689"/>
    </source>
</evidence>
<dbReference type="PANTHER" id="PTHR35174">
    <property type="entry name" value="BLL7171 PROTEIN-RELATED"/>
    <property type="match status" value="1"/>
</dbReference>
<dbReference type="Proteomes" id="UP000432464">
    <property type="component" value="Unassembled WGS sequence"/>
</dbReference>
<proteinExistence type="inferred from homology"/>
<evidence type="ECO:0000313" key="4">
    <source>
        <dbReference type="Proteomes" id="UP000432464"/>
    </source>
</evidence>